<dbReference type="AlphaFoldDB" id="B9M8U5"/>
<evidence type="ECO:0000259" key="9">
    <source>
        <dbReference type="Pfam" id="PF08241"/>
    </source>
</evidence>
<organism evidence="10 11">
    <name type="scientific">Geotalea daltonii (strain DSM 22248 / JCM 15807 / FRC-32)</name>
    <name type="common">Geobacter daltonii</name>
    <dbReference type="NCBI Taxonomy" id="316067"/>
    <lineage>
        <taxon>Bacteria</taxon>
        <taxon>Pseudomonadati</taxon>
        <taxon>Thermodesulfobacteriota</taxon>
        <taxon>Desulfuromonadia</taxon>
        <taxon>Geobacterales</taxon>
        <taxon>Geobacteraceae</taxon>
        <taxon>Geotalea</taxon>
    </lineage>
</organism>
<dbReference type="SUPFAM" id="SSF53335">
    <property type="entry name" value="S-adenosyl-L-methionine-dependent methyltransferases"/>
    <property type="match status" value="1"/>
</dbReference>
<evidence type="ECO:0000313" key="11">
    <source>
        <dbReference type="Proteomes" id="UP000007721"/>
    </source>
</evidence>
<dbReference type="HOGENOM" id="CLU_046586_2_2_7"/>
<comment type="similarity">
    <text evidence="8">Belongs to the methyltransferase superfamily.</text>
</comment>
<reference evidence="10 11" key="1">
    <citation type="submission" date="2009-01" db="EMBL/GenBank/DDBJ databases">
        <title>Complete sequence of Geobacter sp. FRC-32.</title>
        <authorList>
            <consortium name="US DOE Joint Genome Institute"/>
            <person name="Lucas S."/>
            <person name="Copeland A."/>
            <person name="Lapidus A."/>
            <person name="Glavina del Rio T."/>
            <person name="Dalin E."/>
            <person name="Tice H."/>
            <person name="Bruce D."/>
            <person name="Goodwin L."/>
            <person name="Pitluck S."/>
            <person name="Saunders E."/>
            <person name="Brettin T."/>
            <person name="Detter J.C."/>
            <person name="Han C."/>
            <person name="Larimer F."/>
            <person name="Land M."/>
            <person name="Hauser L."/>
            <person name="Kyrpides N."/>
            <person name="Ovchinnikova G."/>
            <person name="Kostka J."/>
            <person name="Richardson P."/>
        </authorList>
    </citation>
    <scope>NUCLEOTIDE SEQUENCE [LARGE SCALE GENOMIC DNA]</scope>
    <source>
        <strain evidence="11">DSM 22248 / JCM 15807 / FRC-32</strain>
    </source>
</reference>
<sequence length="266" mass="28864">MGGIDREKVKGSFHRQAATYDQHARVQKQVVANLLDEVRKEAGNPGKILDVGSGTGRLLAELHRLHPEAQLFGVDLALGMCITASAHLAAGTFVTADAESLPFMDGAFNLVTSTSTYQWLPNLGHAFAEVRRVLAPGGTFLFALFGERTLFELKDAHFLALKREGEVEDITHRFFPKARVEEALAGAGFSLCRVESTLEVELHADVTALLKSLKKIGAGNASPRASAGLYGRQRMLAMMDIYREKYGTADGIPATYEVIYGAGRCP</sequence>
<dbReference type="PANTHER" id="PTHR13090">
    <property type="entry name" value="ARGININE-HYDROXYLASE NDUFAF5, MITOCHONDRIAL"/>
    <property type="match status" value="1"/>
</dbReference>
<evidence type="ECO:0000256" key="1">
    <source>
        <dbReference type="ARBA" id="ARBA00000852"/>
    </source>
</evidence>
<dbReference type="Pfam" id="PF08241">
    <property type="entry name" value="Methyltransf_11"/>
    <property type="match status" value="1"/>
</dbReference>
<dbReference type="InterPro" id="IPR029063">
    <property type="entry name" value="SAM-dependent_MTases_sf"/>
</dbReference>
<feature type="domain" description="Methyltransferase type 11" evidence="9">
    <location>
        <begin position="49"/>
        <end position="142"/>
    </location>
</feature>
<dbReference type="OrthoDB" id="9786194at2"/>
<dbReference type="InterPro" id="IPR013216">
    <property type="entry name" value="Methyltransf_11"/>
</dbReference>
<dbReference type="EMBL" id="CP001390">
    <property type="protein sequence ID" value="ACM20441.1"/>
    <property type="molecule type" value="Genomic_DNA"/>
</dbReference>
<comment type="catalytic activity">
    <reaction evidence="1 8">
        <text>malonyl-[ACP] + S-adenosyl-L-methionine = malonyl-[ACP] methyl ester + S-adenosyl-L-homocysteine</text>
        <dbReference type="Rhea" id="RHEA:17105"/>
        <dbReference type="Rhea" id="RHEA-COMP:9623"/>
        <dbReference type="Rhea" id="RHEA-COMP:9954"/>
        <dbReference type="ChEBI" id="CHEBI:57856"/>
        <dbReference type="ChEBI" id="CHEBI:59789"/>
        <dbReference type="ChEBI" id="CHEBI:78449"/>
        <dbReference type="ChEBI" id="CHEBI:78845"/>
        <dbReference type="EC" id="2.1.1.197"/>
    </reaction>
</comment>
<dbReference type="GO" id="GO:0009102">
    <property type="term" value="P:biotin biosynthetic process"/>
    <property type="evidence" value="ECO:0007669"/>
    <property type="project" value="UniProtKB-UniRule"/>
</dbReference>
<dbReference type="PANTHER" id="PTHR13090:SF1">
    <property type="entry name" value="ARGININE-HYDROXYLASE NDUFAF5, MITOCHONDRIAL"/>
    <property type="match status" value="1"/>
</dbReference>
<evidence type="ECO:0000256" key="6">
    <source>
        <dbReference type="ARBA" id="ARBA00022691"/>
    </source>
</evidence>
<dbReference type="Gene3D" id="3.40.50.150">
    <property type="entry name" value="Vaccinia Virus protein VP39"/>
    <property type="match status" value="1"/>
</dbReference>
<dbReference type="InterPro" id="IPR050602">
    <property type="entry name" value="Malonyl-ACP_OMT"/>
</dbReference>
<accession>B9M8U5</accession>
<proteinExistence type="inferred from homology"/>
<dbReference type="Proteomes" id="UP000007721">
    <property type="component" value="Chromosome"/>
</dbReference>
<evidence type="ECO:0000313" key="10">
    <source>
        <dbReference type="EMBL" id="ACM20441.1"/>
    </source>
</evidence>
<keyword evidence="6 8" id="KW-0949">S-adenosyl-L-methionine</keyword>
<dbReference type="RefSeq" id="WP_012647170.1">
    <property type="nucleotide sequence ID" value="NC_011979.1"/>
</dbReference>
<comment type="pathway">
    <text evidence="2 8">Cofactor biosynthesis; biotin biosynthesis.</text>
</comment>
<dbReference type="GO" id="GO:0008757">
    <property type="term" value="F:S-adenosylmethionine-dependent methyltransferase activity"/>
    <property type="evidence" value="ECO:0007669"/>
    <property type="project" value="InterPro"/>
</dbReference>
<dbReference type="CDD" id="cd02440">
    <property type="entry name" value="AdoMet_MTases"/>
    <property type="match status" value="1"/>
</dbReference>
<evidence type="ECO:0000256" key="5">
    <source>
        <dbReference type="ARBA" id="ARBA00022679"/>
    </source>
</evidence>
<keyword evidence="5 8" id="KW-0808">Transferase</keyword>
<evidence type="ECO:0000256" key="2">
    <source>
        <dbReference type="ARBA" id="ARBA00004746"/>
    </source>
</evidence>
<dbReference type="GO" id="GO:0032259">
    <property type="term" value="P:methylation"/>
    <property type="evidence" value="ECO:0007669"/>
    <property type="project" value="UniProtKB-KW"/>
</dbReference>
<evidence type="ECO:0000256" key="8">
    <source>
        <dbReference type="HAMAP-Rule" id="MF_00835"/>
    </source>
</evidence>
<keyword evidence="4 8" id="KW-0489">Methyltransferase</keyword>
<comment type="function">
    <text evidence="8">Converts the free carboxyl group of a malonyl-thioester to its methyl ester by transfer of a methyl group from S-adenosyl-L-methionine (SAM). It allows to synthesize pimeloyl-ACP via the fatty acid synthetic pathway.</text>
</comment>
<keyword evidence="11" id="KW-1185">Reference proteome</keyword>
<dbReference type="EC" id="2.1.1.197" evidence="3 8"/>
<gene>
    <name evidence="8 10" type="primary">bioC</name>
    <name evidence="10" type="ordered locus">Geob_2086</name>
</gene>
<dbReference type="HAMAP" id="MF_00835">
    <property type="entry name" value="BioC"/>
    <property type="match status" value="1"/>
</dbReference>
<dbReference type="UniPathway" id="UPA00078"/>
<name>B9M8U5_GEODF</name>
<dbReference type="InterPro" id="IPR011814">
    <property type="entry name" value="BioC"/>
</dbReference>
<dbReference type="GO" id="GO:0010340">
    <property type="term" value="F:carboxyl-O-methyltransferase activity"/>
    <property type="evidence" value="ECO:0007669"/>
    <property type="project" value="UniProtKB-UniRule"/>
</dbReference>
<dbReference type="STRING" id="316067.Geob_2086"/>
<evidence type="ECO:0000256" key="7">
    <source>
        <dbReference type="ARBA" id="ARBA00022756"/>
    </source>
</evidence>
<dbReference type="eggNOG" id="COG2226">
    <property type="taxonomic scope" value="Bacteria"/>
</dbReference>
<keyword evidence="7 8" id="KW-0093">Biotin biosynthesis</keyword>
<protein>
    <recommendedName>
        <fullName evidence="3 8">Malonyl-[acyl-carrier protein] O-methyltransferase</fullName>
        <shortName evidence="8">Malonyl-ACP O-methyltransferase</shortName>
        <ecNumber evidence="3 8">2.1.1.197</ecNumber>
    </recommendedName>
    <alternativeName>
        <fullName evidence="8">Biotin synthesis protein BioC</fullName>
    </alternativeName>
</protein>
<evidence type="ECO:0000256" key="3">
    <source>
        <dbReference type="ARBA" id="ARBA00012327"/>
    </source>
</evidence>
<dbReference type="KEGG" id="geo:Geob_2086"/>
<evidence type="ECO:0000256" key="4">
    <source>
        <dbReference type="ARBA" id="ARBA00022603"/>
    </source>
</evidence>
<dbReference type="GO" id="GO:0102130">
    <property type="term" value="F:malonyl-CoA methyltransferase activity"/>
    <property type="evidence" value="ECO:0007669"/>
    <property type="project" value="UniProtKB-EC"/>
</dbReference>